<proteinExistence type="predicted"/>
<dbReference type="CDD" id="cd04647">
    <property type="entry name" value="LbH_MAT_like"/>
    <property type="match status" value="1"/>
</dbReference>
<organism evidence="1 2">
    <name type="scientific">Kandleria vitulina</name>
    <dbReference type="NCBI Taxonomy" id="1630"/>
    <lineage>
        <taxon>Bacteria</taxon>
        <taxon>Bacillati</taxon>
        <taxon>Bacillota</taxon>
        <taxon>Erysipelotrichia</taxon>
        <taxon>Erysipelotrichales</taxon>
        <taxon>Coprobacillaceae</taxon>
        <taxon>Kandleria</taxon>
    </lineage>
</organism>
<evidence type="ECO:0000313" key="2">
    <source>
        <dbReference type="Proteomes" id="UP000182429"/>
    </source>
</evidence>
<gene>
    <name evidence="1" type="ORF">SAMN04487759_11740</name>
</gene>
<dbReference type="GO" id="GO:0016740">
    <property type="term" value="F:transferase activity"/>
    <property type="evidence" value="ECO:0007669"/>
    <property type="project" value="UniProtKB-KW"/>
</dbReference>
<dbReference type="PANTHER" id="PTHR43300:SF11">
    <property type="entry name" value="ACETYLTRANSFERASE RV3034C-RELATED"/>
    <property type="match status" value="1"/>
</dbReference>
<accession>A0A1H2U2V5</accession>
<keyword evidence="1" id="KW-0808">Transferase</keyword>
<evidence type="ECO:0000313" key="1">
    <source>
        <dbReference type="EMBL" id="SDW49744.1"/>
    </source>
</evidence>
<dbReference type="Pfam" id="PF00132">
    <property type="entry name" value="Hexapep"/>
    <property type="match status" value="1"/>
</dbReference>
<dbReference type="STRING" id="1630.SAMN05216514_1255"/>
<reference evidence="1 2" key="1">
    <citation type="submission" date="2016-10" db="EMBL/GenBank/DDBJ databases">
        <authorList>
            <person name="de Groot N.N."/>
        </authorList>
    </citation>
    <scope>NUCLEOTIDE SEQUENCE [LARGE SCALE GENOMIC DNA]</scope>
    <source>
        <strain evidence="1 2">S3b</strain>
    </source>
</reference>
<name>A0A1H2U2V5_9FIRM</name>
<dbReference type="Proteomes" id="UP000182429">
    <property type="component" value="Unassembled WGS sequence"/>
</dbReference>
<dbReference type="PANTHER" id="PTHR43300">
    <property type="entry name" value="ACETYLTRANSFERASE"/>
    <property type="match status" value="1"/>
</dbReference>
<dbReference type="InterPro" id="IPR050179">
    <property type="entry name" value="Trans_hexapeptide_repeat"/>
</dbReference>
<dbReference type="AlphaFoldDB" id="A0A1H2U2V5"/>
<protein>
    <submittedName>
        <fullName evidence="1">Transferase hexapeptide (Six repeat-containing protein)</fullName>
    </submittedName>
</protein>
<dbReference type="InterPro" id="IPR011004">
    <property type="entry name" value="Trimer_LpxA-like_sf"/>
</dbReference>
<dbReference type="SUPFAM" id="SSF51161">
    <property type="entry name" value="Trimeric LpxA-like enzymes"/>
    <property type="match status" value="1"/>
</dbReference>
<dbReference type="RefSeq" id="WP_202969262.1">
    <property type="nucleotide sequence ID" value="NZ_FNNF01000017.1"/>
</dbReference>
<dbReference type="EMBL" id="FNNF01000017">
    <property type="protein sequence ID" value="SDW49744.1"/>
    <property type="molecule type" value="Genomic_DNA"/>
</dbReference>
<dbReference type="Gene3D" id="2.160.10.10">
    <property type="entry name" value="Hexapeptide repeat proteins"/>
    <property type="match status" value="1"/>
</dbReference>
<dbReference type="InterPro" id="IPR001451">
    <property type="entry name" value="Hexapep"/>
</dbReference>
<sequence length="169" mass="18936">MGMIRGIINKYQMRKRPISYLRSLGAHIGEGCEIYPSANFMEPYLISLGNNVRINEGVQFVTHDGGVWVIRNKYRKYKNIDLFGKIKVGDNVHIGTNAVIMPGVSIGNNCIIGVGSIVTKDIPDGSIAVGVPARVIEDVNEYLDKNKEKFIHTKQLSTEDKKDYLMEHL</sequence>